<dbReference type="EMBL" id="CAEZXM010000126">
    <property type="protein sequence ID" value="CAB4691505.1"/>
    <property type="molecule type" value="Genomic_DNA"/>
</dbReference>
<evidence type="ECO:0000256" key="2">
    <source>
        <dbReference type="ARBA" id="ARBA00022603"/>
    </source>
</evidence>
<name>A0A6J6P4C4_9ZZZZ</name>
<dbReference type="AlphaFoldDB" id="A0A6J6P4C4"/>
<dbReference type="GO" id="GO:0032259">
    <property type="term" value="P:methylation"/>
    <property type="evidence" value="ECO:0007669"/>
    <property type="project" value="UniProtKB-KW"/>
</dbReference>
<dbReference type="InterPro" id="IPR010426">
    <property type="entry name" value="MTTB_MeTrfase"/>
</dbReference>
<feature type="compositionally biased region" description="Gly residues" evidence="4">
    <location>
        <begin position="14"/>
        <end position="23"/>
    </location>
</feature>
<reference evidence="5" key="1">
    <citation type="submission" date="2020-05" db="EMBL/GenBank/DDBJ databases">
        <authorList>
            <person name="Chiriac C."/>
            <person name="Salcher M."/>
            <person name="Ghai R."/>
            <person name="Kavagutti S V."/>
        </authorList>
    </citation>
    <scope>NUCLEOTIDE SEQUENCE</scope>
</reference>
<dbReference type="InterPro" id="IPR038601">
    <property type="entry name" value="MttB-like_sf"/>
</dbReference>
<sequence>MTDTTNPEVPAAGRSGGRSGGGRANRQAARLASHADSVPFLTRTLAPYEVLSDESIAIIEENADTILEKLGVWIRDYPSALKLFADAGADVDGERVRFPRGMCRSIVQATAPRQYTQHGRNSDRNVEIGGMNTVFAPNYGSPFVRDLDNGRRYATLADFQNFVKLAYSSPYIHHSGGTVCEPVDIPVNKRHLDMVYSHIKYSDKPFMGSVTAASRAQDSVDLARIAFGGDLADRTVMTSLINASSPLVWDETMLGSAEVYALNNQACIFTPFILAGAMAPVTTAGVAAQSLAEALVGMTFAQLIRPGAPVVLGSFASSMSMQTGAPTFGTPEPSLVLYVMAHLARRLGVPFRSGGGLTASKVADAQAAYESANTMQATMLGGTNFVLHAAGWLEGGLSIGYEKFVLDCDQLGMAHTFAKGVDMSPNGQAVDAIVDHEPGMHFLGTAHTLANFETAFYRSNTADNASYEQWLEEGSLDANARANKIWKKSLADYVGPALDDAIDAELQEFVARRKSEMPDEVG</sequence>
<dbReference type="PIRSF" id="PIRSF037567">
    <property type="entry name" value="MTTB_MeTrfase"/>
    <property type="match status" value="1"/>
</dbReference>
<feature type="region of interest" description="Disordered" evidence="4">
    <location>
        <begin position="1"/>
        <end position="27"/>
    </location>
</feature>
<dbReference type="GO" id="GO:0015948">
    <property type="term" value="P:methanogenesis"/>
    <property type="evidence" value="ECO:0007669"/>
    <property type="project" value="InterPro"/>
</dbReference>
<proteinExistence type="inferred from homology"/>
<evidence type="ECO:0000313" key="5">
    <source>
        <dbReference type="EMBL" id="CAB4691505.1"/>
    </source>
</evidence>
<organism evidence="5">
    <name type="scientific">freshwater metagenome</name>
    <dbReference type="NCBI Taxonomy" id="449393"/>
    <lineage>
        <taxon>unclassified sequences</taxon>
        <taxon>metagenomes</taxon>
        <taxon>ecological metagenomes</taxon>
    </lineage>
</organism>
<gene>
    <name evidence="5" type="ORF">UFOPK2366_00786</name>
</gene>
<dbReference type="GO" id="GO:0008168">
    <property type="term" value="F:methyltransferase activity"/>
    <property type="evidence" value="ECO:0007669"/>
    <property type="project" value="UniProtKB-KW"/>
</dbReference>
<protein>
    <submittedName>
        <fullName evidence="5">Unannotated protein</fullName>
    </submittedName>
</protein>
<accession>A0A6J6P4C4</accession>
<evidence type="ECO:0000256" key="3">
    <source>
        <dbReference type="ARBA" id="ARBA00022679"/>
    </source>
</evidence>
<evidence type="ECO:0000256" key="4">
    <source>
        <dbReference type="SAM" id="MobiDB-lite"/>
    </source>
</evidence>
<dbReference type="Pfam" id="PF06253">
    <property type="entry name" value="MTTB"/>
    <property type="match status" value="1"/>
</dbReference>
<comment type="similarity">
    <text evidence="1">Belongs to the trimethylamine methyltransferase family.</text>
</comment>
<keyword evidence="3" id="KW-0808">Transferase</keyword>
<keyword evidence="2" id="KW-0489">Methyltransferase</keyword>
<dbReference type="Gene3D" id="3.20.20.480">
    <property type="entry name" value="Trimethylamine methyltransferase-like"/>
    <property type="match status" value="1"/>
</dbReference>
<evidence type="ECO:0000256" key="1">
    <source>
        <dbReference type="ARBA" id="ARBA00007137"/>
    </source>
</evidence>